<dbReference type="GO" id="GO:0007030">
    <property type="term" value="P:Golgi organization"/>
    <property type="evidence" value="ECO:0007669"/>
    <property type="project" value="InterPro"/>
</dbReference>
<dbReference type="OrthoDB" id="248903at2759"/>
<feature type="coiled-coil region" evidence="7">
    <location>
        <begin position="239"/>
        <end position="512"/>
    </location>
</feature>
<keyword evidence="3 9" id="KW-1133">Transmembrane helix</keyword>
<accession>A0A250WV72</accession>
<feature type="compositionally biased region" description="Low complexity" evidence="8">
    <location>
        <begin position="213"/>
        <end position="223"/>
    </location>
</feature>
<feature type="region of interest" description="Disordered" evidence="8">
    <location>
        <begin position="194"/>
        <end position="238"/>
    </location>
</feature>
<dbReference type="PANTHER" id="PTHR13815">
    <property type="entry name" value="GOLGIN-84"/>
    <property type="match status" value="1"/>
</dbReference>
<feature type="compositionally biased region" description="Polar residues" evidence="8">
    <location>
        <begin position="224"/>
        <end position="238"/>
    </location>
</feature>
<protein>
    <recommendedName>
        <fullName evidence="12">Golgin-84</fullName>
    </recommendedName>
</protein>
<evidence type="ECO:0008006" key="12">
    <source>
        <dbReference type="Google" id="ProtNLM"/>
    </source>
</evidence>
<name>A0A250WV72_9CHLO</name>
<keyword evidence="6 9" id="KW-0472">Membrane</keyword>
<evidence type="ECO:0000256" key="7">
    <source>
        <dbReference type="SAM" id="Coils"/>
    </source>
</evidence>
<evidence type="ECO:0000256" key="5">
    <source>
        <dbReference type="ARBA" id="ARBA00023054"/>
    </source>
</evidence>
<evidence type="ECO:0000256" key="4">
    <source>
        <dbReference type="ARBA" id="ARBA00023034"/>
    </source>
</evidence>
<dbReference type="PANTHER" id="PTHR13815:SF7">
    <property type="entry name" value="GOLGIN SUBFAMILY A MEMBER 5"/>
    <property type="match status" value="1"/>
</dbReference>
<proteinExistence type="predicted"/>
<keyword evidence="11" id="KW-1185">Reference proteome</keyword>
<evidence type="ECO:0000256" key="6">
    <source>
        <dbReference type="ARBA" id="ARBA00023136"/>
    </source>
</evidence>
<evidence type="ECO:0000256" key="3">
    <source>
        <dbReference type="ARBA" id="ARBA00022989"/>
    </source>
</evidence>
<evidence type="ECO:0000256" key="1">
    <source>
        <dbReference type="ARBA" id="ARBA00004194"/>
    </source>
</evidence>
<keyword evidence="4" id="KW-0333">Golgi apparatus</keyword>
<comment type="caution">
    <text evidence="10">The sequence shown here is derived from an EMBL/GenBank/DDBJ whole genome shotgun (WGS) entry which is preliminary data.</text>
</comment>
<dbReference type="Pfam" id="PF09787">
    <property type="entry name" value="Golgin_A5"/>
    <property type="match status" value="1"/>
</dbReference>
<evidence type="ECO:0000256" key="9">
    <source>
        <dbReference type="SAM" id="Phobius"/>
    </source>
</evidence>
<reference evidence="10 11" key="1">
    <citation type="submission" date="2017-08" db="EMBL/GenBank/DDBJ databases">
        <title>Acidophilic green algal genome provides insights into adaptation to an acidic environment.</title>
        <authorList>
            <person name="Hirooka S."/>
            <person name="Hirose Y."/>
            <person name="Kanesaki Y."/>
            <person name="Higuchi S."/>
            <person name="Fujiwara T."/>
            <person name="Onuma R."/>
            <person name="Era A."/>
            <person name="Ohbayashi R."/>
            <person name="Uzuka A."/>
            <person name="Nozaki H."/>
            <person name="Yoshikawa H."/>
            <person name="Miyagishima S.Y."/>
        </authorList>
    </citation>
    <scope>NUCLEOTIDE SEQUENCE [LARGE SCALE GENOMIC DNA]</scope>
    <source>
        <strain evidence="10 11">NIES-2499</strain>
    </source>
</reference>
<dbReference type="GO" id="GO:0000301">
    <property type="term" value="P:retrograde transport, vesicle recycling within Golgi"/>
    <property type="evidence" value="ECO:0007669"/>
    <property type="project" value="TreeGrafter"/>
</dbReference>
<organism evidence="10 11">
    <name type="scientific">Chlamydomonas eustigma</name>
    <dbReference type="NCBI Taxonomy" id="1157962"/>
    <lineage>
        <taxon>Eukaryota</taxon>
        <taxon>Viridiplantae</taxon>
        <taxon>Chlorophyta</taxon>
        <taxon>core chlorophytes</taxon>
        <taxon>Chlorophyceae</taxon>
        <taxon>CS clade</taxon>
        <taxon>Chlamydomonadales</taxon>
        <taxon>Chlamydomonadaceae</taxon>
        <taxon>Chlamydomonas</taxon>
    </lineage>
</organism>
<sequence length="684" mass="74256">MSQWLQAQLNTATQLLETVDRTISKNVTGIIADDTLGGSGPNLLPPVSTRSEVSSSYMSEDASFQQSYQNSQHSASAAREGSQVATSNITTTPYTILTRNPFESPSASVPDNTFLAQGASSGASFGHNAGPPSVALQTHLSQPAMVPLTTMSGNKAIDPRFPYLTLEEKGRDAQLSNTVMTPPLTTVRPQVATELSERNTQSPSLTKQKQDQQDQPSLIQSQQALTPSTSAGTHSTNQNAAAVKLVEQLRKRLDAAQAENEQLEEMLKKEETRAEAEAAAAKRFAEELSALQDVRAQSEAQLSSQMAALQVSNRELTARLETAQRKVFKLEASIVSLEESKKVLEQARNGMEGGMLEALKAQLQSAEARLEAERREHSATRAAGVAREHELERRVAEGSGALSDMQRMVADADNKRRDVQDQLLLLESNYKEALEQLKEARQQRQLDSSMSLHAVSGSLNTELLEALRADLSQQQRACLAAEQARQAAEVQVAKLLDEVAGLRAEVETQAARGDVIHLESRLREVTDMLYLKQSQLERLSADKAAAQILLERELQVAKEEITKLRNITSNAGEIGFGGNGGGSSHDVIPMDALGEPYQRLAQNDSVGRAVKAAAKLLDSTASTASFMLRQYPLARLLAFAYLFLIHLYVYFLIARLQGRAVGLEVSSPHIGVAATQLLPPSSLS</sequence>
<dbReference type="GO" id="GO:0031985">
    <property type="term" value="C:Golgi cisterna"/>
    <property type="evidence" value="ECO:0007669"/>
    <property type="project" value="TreeGrafter"/>
</dbReference>
<evidence type="ECO:0000256" key="8">
    <source>
        <dbReference type="SAM" id="MobiDB-lite"/>
    </source>
</evidence>
<keyword evidence="2 9" id="KW-0812">Transmembrane</keyword>
<feature type="compositionally biased region" description="Polar residues" evidence="8">
    <location>
        <begin position="48"/>
        <end position="75"/>
    </location>
</feature>
<evidence type="ECO:0000256" key="2">
    <source>
        <dbReference type="ARBA" id="ARBA00022692"/>
    </source>
</evidence>
<evidence type="ECO:0000313" key="10">
    <source>
        <dbReference type="EMBL" id="GAX74656.1"/>
    </source>
</evidence>
<gene>
    <name evidence="10" type="ORF">CEUSTIGMA_g2104.t1</name>
</gene>
<dbReference type="Proteomes" id="UP000232323">
    <property type="component" value="Unassembled WGS sequence"/>
</dbReference>
<keyword evidence="5 7" id="KW-0175">Coiled coil</keyword>
<dbReference type="GO" id="GO:0000139">
    <property type="term" value="C:Golgi membrane"/>
    <property type="evidence" value="ECO:0007669"/>
    <property type="project" value="UniProtKB-SubCell"/>
</dbReference>
<evidence type="ECO:0000313" key="11">
    <source>
        <dbReference type="Proteomes" id="UP000232323"/>
    </source>
</evidence>
<feature type="transmembrane region" description="Helical" evidence="9">
    <location>
        <begin position="633"/>
        <end position="653"/>
    </location>
</feature>
<dbReference type="EMBL" id="BEGY01000008">
    <property type="protein sequence ID" value="GAX74656.1"/>
    <property type="molecule type" value="Genomic_DNA"/>
</dbReference>
<dbReference type="InterPro" id="IPR019177">
    <property type="entry name" value="Golgin_subfamily_A_member_5"/>
</dbReference>
<feature type="region of interest" description="Disordered" evidence="8">
    <location>
        <begin position="34"/>
        <end position="86"/>
    </location>
</feature>
<dbReference type="AlphaFoldDB" id="A0A250WV72"/>
<comment type="subcellular location">
    <subcellularLocation>
        <location evidence="1">Golgi apparatus membrane</location>
        <topology evidence="1">Single-pass membrane protein</topology>
    </subcellularLocation>
</comment>